<dbReference type="AlphaFoldDB" id="A0A9J6ZWN3"/>
<keyword evidence="2" id="KW-1185">Reference proteome</keyword>
<organism evidence="1 2">
    <name type="scientific">Candidatus Endoriftia persephonae</name>
    <dbReference type="NCBI Taxonomy" id="393765"/>
    <lineage>
        <taxon>Bacteria</taxon>
        <taxon>Pseudomonadati</taxon>
        <taxon>Pseudomonadota</taxon>
        <taxon>Gammaproteobacteria</taxon>
        <taxon>Chromatiales</taxon>
        <taxon>Sedimenticolaceae</taxon>
        <taxon>Candidatus Endoriftia</taxon>
    </lineage>
</organism>
<dbReference type="KEGG" id="eps:L0Y14_13610"/>
<dbReference type="Proteomes" id="UP001056649">
    <property type="component" value="Chromosome"/>
</dbReference>
<evidence type="ECO:0000313" key="2">
    <source>
        <dbReference type="Proteomes" id="UP001056649"/>
    </source>
</evidence>
<reference evidence="1" key="1">
    <citation type="journal article" date="2022" name="Mol. Ecol. Resour.">
        <title>The complete and closed genome of the facultative generalist Candidatus Endoriftia persephone from deep-sea hydrothermal vents.</title>
        <authorList>
            <person name="de Oliveira A.L."/>
            <person name="Srivastava A."/>
            <person name="Espada-Hinojosa S."/>
            <person name="Bright M."/>
        </authorList>
    </citation>
    <scope>NUCLEOTIDE SEQUENCE</scope>
    <source>
        <strain evidence="1">Tica-EPR-9o50.N</strain>
    </source>
</reference>
<name>A0A9J6ZWN3_9GAMM</name>
<protein>
    <submittedName>
        <fullName evidence="1">Uncharacterized protein</fullName>
    </submittedName>
</protein>
<accession>A0A9J6ZWN3</accession>
<proteinExistence type="predicted"/>
<evidence type="ECO:0000313" key="1">
    <source>
        <dbReference type="EMBL" id="USF87162.1"/>
    </source>
</evidence>
<dbReference type="RefSeq" id="WP_040820033.1">
    <property type="nucleotide sequence ID" value="NZ_CP090569.1"/>
</dbReference>
<gene>
    <name evidence="1" type="ORF">L0Y14_13610</name>
</gene>
<sequence>MKMLFLLVLLSRNGAGDINASFVNTQNFAQCQQKALLVKGIFLSAQIPVVESRCISSELQFSEFGHATSSGMPRHFYLVRFNSEAVTIRPIADWQSCMAMQQRDTGPGRLYCSSSIQSLGSL</sequence>
<dbReference type="EMBL" id="CP090569">
    <property type="protein sequence ID" value="USF87162.1"/>
    <property type="molecule type" value="Genomic_DNA"/>
</dbReference>